<dbReference type="Proteomes" id="UP000177230">
    <property type="component" value="Unassembled WGS sequence"/>
</dbReference>
<evidence type="ECO:0000313" key="3">
    <source>
        <dbReference type="Proteomes" id="UP000177230"/>
    </source>
</evidence>
<name>A0A1F5RFK1_9BACT</name>
<dbReference type="EMBL" id="MFFM01000022">
    <property type="protein sequence ID" value="OGF13275.1"/>
    <property type="molecule type" value="Genomic_DNA"/>
</dbReference>
<keyword evidence="1" id="KW-0732">Signal</keyword>
<dbReference type="PROSITE" id="PS51257">
    <property type="entry name" value="PROKAR_LIPOPROTEIN"/>
    <property type="match status" value="1"/>
</dbReference>
<protein>
    <submittedName>
        <fullName evidence="2">Uncharacterized protein</fullName>
    </submittedName>
</protein>
<dbReference type="AlphaFoldDB" id="A0A1F5RFK1"/>
<organism evidence="2 3">
    <name type="scientific">Candidatus Edwardsbacteria bacterium GWF2_54_11</name>
    <dbReference type="NCBI Taxonomy" id="1817851"/>
    <lineage>
        <taxon>Bacteria</taxon>
        <taxon>Candidatus Edwardsiibacteriota</taxon>
    </lineage>
</organism>
<evidence type="ECO:0000313" key="2">
    <source>
        <dbReference type="EMBL" id="OGF13275.1"/>
    </source>
</evidence>
<accession>A0A1F5RFK1</accession>
<sequence>MKKLISLIFIALLTIVGCSSVTPAPELIITDVDPPGGGGILTVSFENMNYVDAVLNKRTTTFTDTVGTTPIVESYNIAGYVPGGGVYSYTFTPTYPAMGAGASVQVTFTGTDAYGYNKTFTVTTPKIWY</sequence>
<reference evidence="2 3" key="1">
    <citation type="journal article" date="2016" name="Nat. Commun.">
        <title>Thousands of microbial genomes shed light on interconnected biogeochemical processes in an aquifer system.</title>
        <authorList>
            <person name="Anantharaman K."/>
            <person name="Brown C.T."/>
            <person name="Hug L.A."/>
            <person name="Sharon I."/>
            <person name="Castelle C.J."/>
            <person name="Probst A.J."/>
            <person name="Thomas B.C."/>
            <person name="Singh A."/>
            <person name="Wilkins M.J."/>
            <person name="Karaoz U."/>
            <person name="Brodie E.L."/>
            <person name="Williams K.H."/>
            <person name="Hubbard S.S."/>
            <person name="Banfield J.F."/>
        </authorList>
    </citation>
    <scope>NUCLEOTIDE SEQUENCE [LARGE SCALE GENOMIC DNA]</scope>
</reference>
<feature type="signal peptide" evidence="1">
    <location>
        <begin position="1"/>
        <end position="24"/>
    </location>
</feature>
<gene>
    <name evidence="2" type="ORF">A2024_04600</name>
</gene>
<proteinExistence type="predicted"/>
<comment type="caution">
    <text evidence="2">The sequence shown here is derived from an EMBL/GenBank/DDBJ whole genome shotgun (WGS) entry which is preliminary data.</text>
</comment>
<feature type="chain" id="PRO_5009520839" evidence="1">
    <location>
        <begin position="25"/>
        <end position="129"/>
    </location>
</feature>
<evidence type="ECO:0000256" key="1">
    <source>
        <dbReference type="SAM" id="SignalP"/>
    </source>
</evidence>